<proteinExistence type="predicted"/>
<evidence type="ECO:0000313" key="2">
    <source>
        <dbReference type="Proteomes" id="UP000659904"/>
    </source>
</evidence>
<dbReference type="AlphaFoldDB" id="A0A8J3P257"/>
<organism evidence="1 2">
    <name type="scientific">Catellatospora citrea</name>
    <dbReference type="NCBI Taxonomy" id="53366"/>
    <lineage>
        <taxon>Bacteria</taxon>
        <taxon>Bacillati</taxon>
        <taxon>Actinomycetota</taxon>
        <taxon>Actinomycetes</taxon>
        <taxon>Micromonosporales</taxon>
        <taxon>Micromonosporaceae</taxon>
        <taxon>Catellatospora</taxon>
    </lineage>
</organism>
<comment type="caution">
    <text evidence="1">The sequence shown here is derived from an EMBL/GenBank/DDBJ whole genome shotgun (WGS) entry which is preliminary data.</text>
</comment>
<dbReference type="RefSeq" id="WP_147432832.1">
    <property type="nucleotide sequence ID" value="NZ_BONH01000038.1"/>
</dbReference>
<evidence type="ECO:0000313" key="1">
    <source>
        <dbReference type="EMBL" id="GIG01294.1"/>
    </source>
</evidence>
<gene>
    <name evidence="1" type="ORF">Cci01nite_63870</name>
</gene>
<reference evidence="1 2" key="1">
    <citation type="submission" date="2021-01" db="EMBL/GenBank/DDBJ databases">
        <title>Whole genome shotgun sequence of Catellatospora citrea NBRC 14495.</title>
        <authorList>
            <person name="Komaki H."/>
            <person name="Tamura T."/>
        </authorList>
    </citation>
    <scope>NUCLEOTIDE SEQUENCE [LARGE SCALE GENOMIC DNA]</scope>
    <source>
        <strain evidence="1 2">NBRC 14495</strain>
    </source>
</reference>
<keyword evidence="2" id="KW-1185">Reference proteome</keyword>
<accession>A0A8J3P257</accession>
<name>A0A8J3P257_9ACTN</name>
<sequence>MDAENPSGTVPEPVHVEPDELIRLGGGLARLADAVAREVPYANGLTSGPSGWAVSGAQVRLAHEVGAYLAGFSDDLGVFGDRLCLAGASYADRDSGLARKIAAAGTRR</sequence>
<dbReference type="Proteomes" id="UP000659904">
    <property type="component" value="Unassembled WGS sequence"/>
</dbReference>
<dbReference type="EMBL" id="BONH01000038">
    <property type="protein sequence ID" value="GIG01294.1"/>
    <property type="molecule type" value="Genomic_DNA"/>
</dbReference>
<protein>
    <submittedName>
        <fullName evidence="1">Uncharacterized protein</fullName>
    </submittedName>
</protein>